<organism evidence="1 2">
    <name type="scientific">Marilutibacter penaei</name>
    <dbReference type="NCBI Taxonomy" id="2759900"/>
    <lineage>
        <taxon>Bacteria</taxon>
        <taxon>Pseudomonadati</taxon>
        <taxon>Pseudomonadota</taxon>
        <taxon>Gammaproteobacteria</taxon>
        <taxon>Lysobacterales</taxon>
        <taxon>Lysobacteraceae</taxon>
        <taxon>Marilutibacter</taxon>
    </lineage>
</organism>
<dbReference type="Proteomes" id="UP000552587">
    <property type="component" value="Unassembled WGS sequence"/>
</dbReference>
<name>A0A7W3YDS3_9GAMM</name>
<reference evidence="1 2" key="1">
    <citation type="submission" date="2020-07" db="EMBL/GenBank/DDBJ databases">
        <authorList>
            <person name="Xu S."/>
            <person name="Li A."/>
        </authorList>
    </citation>
    <scope>NUCLEOTIDE SEQUENCE [LARGE SCALE GENOMIC DNA]</scope>
    <source>
        <strain evidence="1 2">SG-8</strain>
    </source>
</reference>
<dbReference type="InterPro" id="IPR048034">
    <property type="entry name" value="CopL-like"/>
</dbReference>
<proteinExistence type="predicted"/>
<evidence type="ECO:0000313" key="2">
    <source>
        <dbReference type="Proteomes" id="UP000552587"/>
    </source>
</evidence>
<sequence>MSRASILLRLMMVVLLVLNGIGGATASARMVFGHGTHAAALSASNAVGDPDCHDIAMAMEDGVDARMARAPLGNDGEEPGCCDTGACLCECAQHGWTMPALAAVAHARSGITSAVHPLTDGHPDPVTHRLIRPPIA</sequence>
<gene>
    <name evidence="1" type="ORF">H4F99_04155</name>
</gene>
<protein>
    <submittedName>
        <fullName evidence="1">CopL family metal-binding regulatory protein</fullName>
    </submittedName>
</protein>
<dbReference type="EMBL" id="JACHTE010000002">
    <property type="protein sequence ID" value="MBB1087678.1"/>
    <property type="molecule type" value="Genomic_DNA"/>
</dbReference>
<accession>A0A7W3YDS3</accession>
<evidence type="ECO:0000313" key="1">
    <source>
        <dbReference type="EMBL" id="MBB1087678.1"/>
    </source>
</evidence>
<keyword evidence="2" id="KW-1185">Reference proteome</keyword>
<comment type="caution">
    <text evidence="1">The sequence shown here is derived from an EMBL/GenBank/DDBJ whole genome shotgun (WGS) entry which is preliminary data.</text>
</comment>
<dbReference type="NCBIfam" id="NF033807">
    <property type="entry name" value="CopL_fam"/>
    <property type="match status" value="1"/>
</dbReference>
<dbReference type="RefSeq" id="WP_182668447.1">
    <property type="nucleotide sequence ID" value="NZ_JACHTE010000002.1"/>
</dbReference>
<dbReference type="AlphaFoldDB" id="A0A7W3YDS3"/>